<dbReference type="EMBL" id="MCGQ01000072">
    <property type="protein sequence ID" value="OXY87452.1"/>
    <property type="molecule type" value="Genomic_DNA"/>
</dbReference>
<organism evidence="3 4">
    <name type="scientific">Streptomyces diastatochromogenes</name>
    <dbReference type="NCBI Taxonomy" id="42236"/>
    <lineage>
        <taxon>Bacteria</taxon>
        <taxon>Bacillati</taxon>
        <taxon>Actinomycetota</taxon>
        <taxon>Actinomycetes</taxon>
        <taxon>Kitasatosporales</taxon>
        <taxon>Streptomycetaceae</taxon>
        <taxon>Streptomyces</taxon>
    </lineage>
</organism>
<feature type="coiled-coil region" evidence="1">
    <location>
        <begin position="748"/>
        <end position="775"/>
    </location>
</feature>
<sequence>MRIAGDGPVGAGDAGLGVPVAEGRWQPTRAGVVNSWAWAEEELLFADGWLTLAGPNGSGKSLSASMLVTVLLDADVSQTALSVSGKAAGTLLSRHTDRDEQQDRTGVWWLEYGRRTDGRAVEYVTTGLWLRAVGKAVHRVFFLARGRVGEQLRLQVDREPVRIGDLAAQLAACQGQAFTSSASSAAPNRARLSEHLRVIGDEHDYRRAVREELFAPLDEVQFDALVGVLRSLRSVRTAEAISAAEMGRLLSSALPALDSERLTVIAQAMERISELEDQLERARTEEKLLQGAERAYRRYVEAVAVVEAASLITANTGFDAQTRRERQASEEAQQAEGREAEAVELLAGTRAEIGELEGRKNAAEEELRGHAGAVLPQREQRAVELAAAARTAAKRSDEVGAEAFRAEGAARDSADGVRSAQGAVSAVSGPLRVVGGRLGADAALEGLLALDERLVAAEAAPVAAGVVDGACAAPLAWVDTRLSQLRKVEAALGDHATAQGLEVAAAADLREAEGIEETDRATADQAGQMRALAEDTLLEEMRQWADAAVELRGPALELLVRDGRGDGERLPVGKLTAGLAQVAGEARARIDAAGHHRQAAADRAVAEQAAGTWEQARTLWEQELGAAEHASQALRGAQEEAQEQDAAEQKAREQHQETHRRQVAQAEAAVAQAQEAADGAESAAVAAWEQWQGLVGVWRHDAVLIDVGMVPEPAGDGATVDAAQTVAQIQVALERAHAAAAGRLERAADAADQAAGLAQETVRDLEQQLEQARQAAPVPPAPLWRSRQPVDGTPLWALVEFAEHLADGARDRLEGALLVSGLLDALVRADGQAVAGDVTLRPGAAVASGASLADVLRPDVQGRIAPEQVHQLLRSIPLDPSAGDQFTIAVATAVAPAGYQARFIGRSARERARLQHVASLEQQLDQAKGALHRAREETARARARVDAAAVERDRFPSPAGWEQACERWQGLLQALQETRNRSAQDIRLAERGLAQALHALDAAAARRRTALELLAQEARHTEQVAATALAAARTAEGAARETAGTAAASHAEWEQAKEAQVQADAEQAGFPLLEPVSSAQQQEDDATEQLQHSIRRTADARERHRRAGEAVRQALRALNRVADAGGGTVLPADPKAADAHREDTTLMFRQVEAWRGAARRVIDLAERARQDAATSGRWGTLAADAAREAEQAAVDSGREKAAVEEMRRLHGAEYEELRASLQEVTGALGRARARVEELQRAKERAAADSASARARLDEVAPLRQAAEEHRDACLTRLGRLVDEGLALVGEDISTGPEGRPANLTAGLAWARHLLADRPTGPGAGVGADRLTAASRARDSALKTLEGAARTANSALARFNRQIILTNVSGTGWQRAEVADPAAARGQDLRAAVEALRAAVAQLEQDLRADIKKAIKTSMFAQLQRDVQVRQDLAQQLVRQIGQTLEDVRTGVARVGVKVEWAVRKDADAKAMVELVKSPPSDEMFERMYDVLRQRMDESVGDTWADRVAHTFDYRAWHEWTISVTHSSFSDGGSDRFKEVKPRGMNPLETLSTGERRLATMLPLLAAAWSMYSGEYRGPRLLSIDELDAAFDDANLRQMLGLLRRWKFDVLATAPSMTPVIKKEAGQVVIHQVITSGKHRVTVPWLWQGHGEAQPLTLDLGLGFDDGIVC</sequence>
<protein>
    <recommendedName>
        <fullName evidence="5">TIGR02680 family protein</fullName>
    </recommendedName>
</protein>
<feature type="compositionally biased region" description="Low complexity" evidence="2">
    <location>
        <begin position="1036"/>
        <end position="1048"/>
    </location>
</feature>
<gene>
    <name evidence="3" type="ORF">BEK98_43765</name>
</gene>
<comment type="caution">
    <text evidence="3">The sequence shown here is derived from an EMBL/GenBank/DDBJ whole genome shotgun (WGS) entry which is preliminary data.</text>
</comment>
<feature type="coiled-coil region" evidence="1">
    <location>
        <begin position="917"/>
        <end position="944"/>
    </location>
</feature>
<dbReference type="Gene3D" id="3.40.50.300">
    <property type="entry name" value="P-loop containing nucleotide triphosphate hydrolases"/>
    <property type="match status" value="1"/>
</dbReference>
<reference evidence="3 4" key="1">
    <citation type="submission" date="2016-07" db="EMBL/GenBank/DDBJ databases">
        <title>Draft genome of Streptomyces diastatochromogenes.</title>
        <authorList>
            <person name="Podduturi R."/>
            <person name="Lukassen M.B."/>
            <person name="Clausen N."/>
            <person name="Nielsen J.L."/>
            <person name="Jorgensen N.O."/>
        </authorList>
    </citation>
    <scope>NUCLEOTIDE SEQUENCE [LARGE SCALE GENOMIC DNA]</scope>
    <source>
        <strain evidence="3 4">DSM 40608</strain>
    </source>
</reference>
<keyword evidence="4" id="KW-1185">Reference proteome</keyword>
<dbReference type="OrthoDB" id="8527901at2"/>
<feature type="region of interest" description="Disordered" evidence="2">
    <location>
        <begin position="1036"/>
        <end position="1063"/>
    </location>
</feature>
<feature type="compositionally biased region" description="Basic and acidic residues" evidence="2">
    <location>
        <begin position="647"/>
        <end position="660"/>
    </location>
</feature>
<evidence type="ECO:0008006" key="5">
    <source>
        <dbReference type="Google" id="ProtNLM"/>
    </source>
</evidence>
<dbReference type="RefSeq" id="WP_094222591.1">
    <property type="nucleotide sequence ID" value="NZ_MCGQ01000072.1"/>
</dbReference>
<name>A0A233RVN5_STRDA</name>
<proteinExistence type="predicted"/>
<evidence type="ECO:0000256" key="1">
    <source>
        <dbReference type="SAM" id="Coils"/>
    </source>
</evidence>
<accession>A0A233RVN5</accession>
<feature type="coiled-coil region" evidence="1">
    <location>
        <begin position="265"/>
        <end position="295"/>
    </location>
</feature>
<keyword evidence="1" id="KW-0175">Coiled coil</keyword>
<evidence type="ECO:0000313" key="3">
    <source>
        <dbReference type="EMBL" id="OXY87452.1"/>
    </source>
</evidence>
<feature type="coiled-coil region" evidence="1">
    <location>
        <begin position="1214"/>
        <end position="1255"/>
    </location>
</feature>
<evidence type="ECO:0000256" key="2">
    <source>
        <dbReference type="SAM" id="MobiDB-lite"/>
    </source>
</evidence>
<dbReference type="Proteomes" id="UP000215483">
    <property type="component" value="Unassembled WGS sequence"/>
</dbReference>
<dbReference type="Pfam" id="PF13558">
    <property type="entry name" value="SbcC_Walker_B"/>
    <property type="match status" value="1"/>
</dbReference>
<evidence type="ECO:0000313" key="4">
    <source>
        <dbReference type="Proteomes" id="UP000215483"/>
    </source>
</evidence>
<dbReference type="SUPFAM" id="SSF52540">
    <property type="entry name" value="P-loop containing nucleoside triphosphate hydrolases"/>
    <property type="match status" value="1"/>
</dbReference>
<dbReference type="InterPro" id="IPR027417">
    <property type="entry name" value="P-loop_NTPase"/>
</dbReference>
<feature type="region of interest" description="Disordered" evidence="2">
    <location>
        <begin position="627"/>
        <end position="664"/>
    </location>
</feature>
<feature type="coiled-coil region" evidence="1">
    <location>
        <begin position="1385"/>
        <end position="1412"/>
    </location>
</feature>